<feature type="compositionally biased region" description="Basic and acidic residues" evidence="1">
    <location>
        <begin position="52"/>
        <end position="76"/>
    </location>
</feature>
<organism evidence="2">
    <name type="scientific">Magnetococcus massalia (strain MO-1)</name>
    <dbReference type="NCBI Taxonomy" id="451514"/>
    <lineage>
        <taxon>Bacteria</taxon>
        <taxon>Pseudomonadati</taxon>
        <taxon>Pseudomonadota</taxon>
        <taxon>Magnetococcia</taxon>
        <taxon>Magnetococcales</taxon>
        <taxon>Magnetococcaceae</taxon>
        <taxon>Magnetococcus</taxon>
    </lineage>
</organism>
<sequence>MEDNRHAAPCCALAALRAQMGRIPYHHDAHRSPGDHPLPSLACNPLPATWHKKSDLTAHERQGEKAEGEAGEEATKTDIAQQRRPLLIHPKTECHPPADHPHHRCDQRSNRQIGEKTLVLHR</sequence>
<reference evidence="2" key="1">
    <citation type="submission" date="2015-04" db="EMBL/GenBank/DDBJ databases">
        <authorList>
            <person name="Syromyatnikov M.Y."/>
            <person name="Popov V.N."/>
        </authorList>
    </citation>
    <scope>NUCLEOTIDE SEQUENCE</scope>
    <source>
        <strain evidence="2">MO-1</strain>
    </source>
</reference>
<feature type="compositionally biased region" description="Basic and acidic residues" evidence="1">
    <location>
        <begin position="90"/>
        <end position="109"/>
    </location>
</feature>
<evidence type="ECO:0000313" key="2">
    <source>
        <dbReference type="EMBL" id="CRH06450.1"/>
    </source>
</evidence>
<dbReference type="EMBL" id="LO017727">
    <property type="protein sequence ID" value="CRH06450.1"/>
    <property type="molecule type" value="Genomic_DNA"/>
</dbReference>
<accession>A0A1S7LHL8</accession>
<name>A0A1S7LHL8_MAGMO</name>
<dbReference type="AlphaFoldDB" id="A0A1S7LHL8"/>
<gene>
    <name evidence="2" type="ORF">MAGMO_2288</name>
</gene>
<feature type="region of interest" description="Disordered" evidence="1">
    <location>
        <begin position="52"/>
        <end position="122"/>
    </location>
</feature>
<proteinExistence type="predicted"/>
<protein>
    <submittedName>
        <fullName evidence="2">Uncharacterized protein</fullName>
    </submittedName>
</protein>
<evidence type="ECO:0000256" key="1">
    <source>
        <dbReference type="SAM" id="MobiDB-lite"/>
    </source>
</evidence>